<feature type="transmembrane region" description="Helical" evidence="2">
    <location>
        <begin position="183"/>
        <end position="203"/>
    </location>
</feature>
<comment type="caution">
    <text evidence="4">The sequence shown here is derived from an EMBL/GenBank/DDBJ whole genome shotgun (WGS) entry which is preliminary data.</text>
</comment>
<sequence>MWMSKLAASFRWRSFLAYAGAFFLAGLGWLLFKHLQLQHLTGLKLLARVLHRQVEDFSPWEVLGLYGADIAWGLLLIPLLAGVMAAQRQLPGLRPVLAALLLAYVMLLHADMAAFANVSTLLNWDMIAEALAWARDDPDIIQYYVTPRTWLKILASTAGLMLLLLWLDSGRWRWPPRLRRRSAAWAATSMAIGLSMAVLLAFLQPVTAYPQSAAALARALSAMLPDPQMHQYRGHSQAQLQEDFCAMVDAPCMEEAAEAGRARTPLPALPAVHPQADSTARSPPPAPANAPVAARDVILFIMETAPAEFFDLQALMAEDPLLRNWSRQAWLARRHYASYPYTSDATFSLLSALYPEGRRQWLKCRESQALGWVDELRRAGYATRHYAPAPDSFESDGLMLERLGLGTRYIAANEAGSQARAQERLVRIQRRIFAGSVASLPAKAILDQQALEQLLQDMKAWRGQGRPYVAVFAPQIGHGPWPDLLARPGPVSLAERAQALGRLQMAWLHEIVAQLQQAGRLQQTLLLVTGDHGLRTQAEYEGIPAGWLAGVSSRVPLLIYDGGRELPFDAGRVSSHIDIGPTVMRRLGRLSPQAYVEGLPLDAEGLARRKTFMQGVGYLGAELMHQQGQFLAHAPLRKACMSARRDDLGDGEVQPYARCQEVFEPLKALRLEAMRRLCVR</sequence>
<feature type="transmembrane region" description="Helical" evidence="2">
    <location>
        <begin position="63"/>
        <end position="84"/>
    </location>
</feature>
<feature type="domain" description="Sulfatase N-terminal" evidence="3">
    <location>
        <begin position="296"/>
        <end position="588"/>
    </location>
</feature>
<keyword evidence="2" id="KW-1133">Transmembrane helix</keyword>
<dbReference type="Proteomes" id="UP001462640">
    <property type="component" value="Unassembled WGS sequence"/>
</dbReference>
<accession>A0ABV0GE98</accession>
<dbReference type="RefSeq" id="WP_347609794.1">
    <property type="nucleotide sequence ID" value="NZ_JBDPZC010000004.1"/>
</dbReference>
<evidence type="ECO:0000313" key="5">
    <source>
        <dbReference type="Proteomes" id="UP001462640"/>
    </source>
</evidence>
<dbReference type="EMBL" id="JBDPZC010000004">
    <property type="protein sequence ID" value="MEO3713393.1"/>
    <property type="molecule type" value="Genomic_DNA"/>
</dbReference>
<feature type="transmembrane region" description="Helical" evidence="2">
    <location>
        <begin position="96"/>
        <end position="116"/>
    </location>
</feature>
<keyword evidence="5" id="KW-1185">Reference proteome</keyword>
<name>A0ABV0GE98_9BURK</name>
<feature type="transmembrane region" description="Helical" evidence="2">
    <location>
        <begin position="149"/>
        <end position="167"/>
    </location>
</feature>
<evidence type="ECO:0000313" key="4">
    <source>
        <dbReference type="EMBL" id="MEO3713393.1"/>
    </source>
</evidence>
<organism evidence="4 5">
    <name type="scientific">Roseateles flavus</name>
    <dbReference type="NCBI Taxonomy" id="3149041"/>
    <lineage>
        <taxon>Bacteria</taxon>
        <taxon>Pseudomonadati</taxon>
        <taxon>Pseudomonadota</taxon>
        <taxon>Betaproteobacteria</taxon>
        <taxon>Burkholderiales</taxon>
        <taxon>Sphaerotilaceae</taxon>
        <taxon>Roseateles</taxon>
    </lineage>
</organism>
<dbReference type="Pfam" id="PF00884">
    <property type="entry name" value="Sulfatase"/>
    <property type="match status" value="1"/>
</dbReference>
<dbReference type="InterPro" id="IPR017850">
    <property type="entry name" value="Alkaline_phosphatase_core_sf"/>
</dbReference>
<evidence type="ECO:0000256" key="1">
    <source>
        <dbReference type="SAM" id="MobiDB-lite"/>
    </source>
</evidence>
<evidence type="ECO:0000259" key="3">
    <source>
        <dbReference type="Pfam" id="PF00884"/>
    </source>
</evidence>
<dbReference type="SUPFAM" id="SSF53649">
    <property type="entry name" value="Alkaline phosphatase-like"/>
    <property type="match status" value="1"/>
</dbReference>
<proteinExistence type="predicted"/>
<keyword evidence="2" id="KW-0472">Membrane</keyword>
<dbReference type="Gene3D" id="3.40.720.10">
    <property type="entry name" value="Alkaline Phosphatase, subunit A"/>
    <property type="match status" value="1"/>
</dbReference>
<feature type="region of interest" description="Disordered" evidence="1">
    <location>
        <begin position="268"/>
        <end position="288"/>
    </location>
</feature>
<protein>
    <submittedName>
        <fullName evidence="4">Sulfatase-like hydrolase/transferase</fullName>
    </submittedName>
</protein>
<gene>
    <name evidence="4" type="ORF">ABDJ40_11525</name>
</gene>
<keyword evidence="2" id="KW-0812">Transmembrane</keyword>
<dbReference type="InterPro" id="IPR000917">
    <property type="entry name" value="Sulfatase_N"/>
</dbReference>
<feature type="transmembrane region" description="Helical" evidence="2">
    <location>
        <begin position="12"/>
        <end position="32"/>
    </location>
</feature>
<reference evidence="4 5" key="1">
    <citation type="submission" date="2024-05" db="EMBL/GenBank/DDBJ databases">
        <title>Roseateles sp. 2.12 16S ribosomal RNA gene Genome sequencing and assembly.</title>
        <authorList>
            <person name="Woo H."/>
        </authorList>
    </citation>
    <scope>NUCLEOTIDE SEQUENCE [LARGE SCALE GENOMIC DNA]</scope>
    <source>
        <strain evidence="4 5">2.12</strain>
    </source>
</reference>
<evidence type="ECO:0000256" key="2">
    <source>
        <dbReference type="SAM" id="Phobius"/>
    </source>
</evidence>